<evidence type="ECO:0000313" key="3">
    <source>
        <dbReference type="Proteomes" id="UP000182259"/>
    </source>
</evidence>
<proteinExistence type="predicted"/>
<gene>
    <name evidence="2" type="ORF">SAMEA4029009_CIC11G00000003119</name>
</gene>
<dbReference type="AlphaFoldDB" id="A0A1L0DBS9"/>
<feature type="compositionally biased region" description="Low complexity" evidence="1">
    <location>
        <begin position="781"/>
        <end position="817"/>
    </location>
</feature>
<sequence length="1042" mass="117064">MAIRKATSSRRKSILSVRSTSSSSTSLAAQLSPRPSEMTLSLDNDRLVKLMLKHFKKLELALTKFNSKHAGITKANILRTLLLPFLRLLPSLEATFVPLSKIYLSFVSLSTTVLGEWWRLLLVLLNASTATSNGIVSSTDRSAYLECVSRIMGRPEWAHADSAYCRLYKQYLTDTLDYCINRLLLTKVISISLSAFVGKVFAYAYFHLPNVCNALLFLLNVKQAMVDAHLAGVPRVAAADFKDAARVFPVHLSHLIDYRGLAKLDRLKRSLINSIPPPKHPVAGIREPGGSWVRRWCSSDSDIFNSFFRHYVSIVDNLIISCPSLVPDSFPGFHIITSHIYQIFLVSIHRILMVMAKPALSAKNSSASSISSSASSSSSSSSTSSSTSSPSSSSSTSPSSTSLNKFISSDGTAPLPTTFPYKQNDTNYTSIMKLFKTVRDIDYSSVVFSNYLTRYIDGLLIKVAKTISVFDFNKNGLLLNLVYEYSNHVLDATNINWEFWLGCNYLMLTATEHIQTILRSIAFLFNVWDKIPALLTRHEFPQSVSYLKGWLFDPNESYKLNFSDWLTSNDVWLVYFTHWNCLVRGYYSRLLVWRIMGVNNYQSSVSIKTTRRAKYKLDFIYESIRSLLSSRGLTAQLANLNFSAELPMLNRKLSILPINSKFAYSNDLLTLTAVSAISKTSELRKTHPYEIFDEAIYTCTSLPSSPGDPNATMLGATLPSQKVPRNHSLINLLSKFFKMLSTDDPGDNNSFSMVPPNYILGDRGEKGRQLNKTRLSKSMTSLSNYSMKSRSSSPSMISFQSSPNSNTDGSTDSSLKSDLDNSSLLSDYLGSSSSSSYSASSQQPSQPPELFKIPPEIVRPIFKFDIVLDHESVGEKFMLMQRANTDRMSHRFFENLSPNLSFATMPKQPVIPSVSIYLNSDMYNKFYITREDYLLDDDAMSDVDMTDLQKFSKKLAQSLHTPTDLMAMGRSLNEWNKIVQEFEFYLFNKVETDQANYFPVSTNDDSDVLLTIVEINEGDYFKRIIPFLSIDTFSEVKSLNAA</sequence>
<accession>A0A1L0DBS9</accession>
<dbReference type="PANTHER" id="PTHR37988">
    <property type="entry name" value="UPF0592 MEMBRANE PROTEIN C7D4.03C"/>
    <property type="match status" value="1"/>
</dbReference>
<dbReference type="EMBL" id="LT635764">
    <property type="protein sequence ID" value="SGZ49870.1"/>
    <property type="molecule type" value="Genomic_DNA"/>
</dbReference>
<feature type="region of interest" description="Disordered" evidence="1">
    <location>
        <begin position="748"/>
        <end position="817"/>
    </location>
</feature>
<protein>
    <submittedName>
        <fullName evidence="2">CIC11C00000003119</fullName>
    </submittedName>
</protein>
<name>A0A1L0DBS9_9ASCO</name>
<dbReference type="Pfam" id="PF08578">
    <property type="entry name" value="DUF1765"/>
    <property type="match status" value="1"/>
</dbReference>
<reference evidence="2 3" key="1">
    <citation type="submission" date="2016-10" db="EMBL/GenBank/DDBJ databases">
        <authorList>
            <person name="de Groot N.N."/>
        </authorList>
    </citation>
    <scope>NUCLEOTIDE SEQUENCE [LARGE SCALE GENOMIC DNA]</scope>
    <source>
        <strain evidence="2 3">PYCC 4715</strain>
    </source>
</reference>
<evidence type="ECO:0000256" key="1">
    <source>
        <dbReference type="SAM" id="MobiDB-lite"/>
    </source>
</evidence>
<dbReference type="InterPro" id="IPR013887">
    <property type="entry name" value="UPF0592"/>
</dbReference>
<dbReference type="Proteomes" id="UP000182259">
    <property type="component" value="Chromosome I"/>
</dbReference>
<organism evidence="2 3">
    <name type="scientific">Sungouiella intermedia</name>
    <dbReference type="NCBI Taxonomy" id="45354"/>
    <lineage>
        <taxon>Eukaryota</taxon>
        <taxon>Fungi</taxon>
        <taxon>Dikarya</taxon>
        <taxon>Ascomycota</taxon>
        <taxon>Saccharomycotina</taxon>
        <taxon>Pichiomycetes</taxon>
        <taxon>Metschnikowiaceae</taxon>
        <taxon>Sungouiella</taxon>
    </lineage>
</organism>
<evidence type="ECO:0000313" key="2">
    <source>
        <dbReference type="EMBL" id="SGZ49870.1"/>
    </source>
</evidence>
<feature type="region of interest" description="Disordered" evidence="1">
    <location>
        <begin position="373"/>
        <end position="401"/>
    </location>
</feature>
<dbReference type="PANTHER" id="PTHR37988:SF1">
    <property type="entry name" value="UPF0592 MEMBRANE PROTEIN C7D4.03C"/>
    <property type="match status" value="1"/>
</dbReference>